<dbReference type="InterPro" id="IPR011009">
    <property type="entry name" value="Kinase-like_dom_sf"/>
</dbReference>
<gene>
    <name evidence="3" type="ORF">LWI28_019850</name>
</gene>
<dbReference type="InterPro" id="IPR000719">
    <property type="entry name" value="Prot_kinase_dom"/>
</dbReference>
<name>A0AAD5NLZ5_ACENE</name>
<dbReference type="Pfam" id="PF00069">
    <property type="entry name" value="Pkinase"/>
    <property type="match status" value="1"/>
</dbReference>
<protein>
    <recommendedName>
        <fullName evidence="2">Protein kinase domain-containing protein</fullName>
    </recommendedName>
</protein>
<reference evidence="3" key="2">
    <citation type="submission" date="2023-02" db="EMBL/GenBank/DDBJ databases">
        <authorList>
            <person name="Swenson N.G."/>
            <person name="Wegrzyn J.L."/>
            <person name="Mcevoy S.L."/>
        </authorList>
    </citation>
    <scope>NUCLEOTIDE SEQUENCE</scope>
    <source>
        <strain evidence="3">91603</strain>
        <tissue evidence="3">Leaf</tissue>
    </source>
</reference>
<keyword evidence="1" id="KW-0547">Nucleotide-binding</keyword>
<dbReference type="PANTHER" id="PTHR45621">
    <property type="entry name" value="OS01G0588500 PROTEIN-RELATED"/>
    <property type="match status" value="1"/>
</dbReference>
<dbReference type="GO" id="GO:0005524">
    <property type="term" value="F:ATP binding"/>
    <property type="evidence" value="ECO:0007669"/>
    <property type="project" value="UniProtKB-UniRule"/>
</dbReference>
<dbReference type="InterPro" id="IPR050823">
    <property type="entry name" value="Plant_Ser_Thr_Prot_Kinase"/>
</dbReference>
<dbReference type="AlphaFoldDB" id="A0AAD5NLZ5"/>
<dbReference type="CDD" id="cd14066">
    <property type="entry name" value="STKc_IRAK"/>
    <property type="match status" value="1"/>
</dbReference>
<dbReference type="PROSITE" id="PS50011">
    <property type="entry name" value="PROTEIN_KINASE_DOM"/>
    <property type="match status" value="1"/>
</dbReference>
<organism evidence="3 4">
    <name type="scientific">Acer negundo</name>
    <name type="common">Box elder</name>
    <dbReference type="NCBI Taxonomy" id="4023"/>
    <lineage>
        <taxon>Eukaryota</taxon>
        <taxon>Viridiplantae</taxon>
        <taxon>Streptophyta</taxon>
        <taxon>Embryophyta</taxon>
        <taxon>Tracheophyta</taxon>
        <taxon>Spermatophyta</taxon>
        <taxon>Magnoliopsida</taxon>
        <taxon>eudicotyledons</taxon>
        <taxon>Gunneridae</taxon>
        <taxon>Pentapetalae</taxon>
        <taxon>rosids</taxon>
        <taxon>malvids</taxon>
        <taxon>Sapindales</taxon>
        <taxon>Sapindaceae</taxon>
        <taxon>Hippocastanoideae</taxon>
        <taxon>Acereae</taxon>
        <taxon>Acer</taxon>
    </lineage>
</organism>
<feature type="domain" description="Protein kinase" evidence="2">
    <location>
        <begin position="51"/>
        <end position="339"/>
    </location>
</feature>
<evidence type="ECO:0000259" key="2">
    <source>
        <dbReference type="PROSITE" id="PS50011"/>
    </source>
</evidence>
<accession>A0AAD5NLZ5</accession>
<dbReference type="Gene3D" id="1.10.510.10">
    <property type="entry name" value="Transferase(Phosphotransferase) domain 1"/>
    <property type="match status" value="1"/>
</dbReference>
<comment type="caution">
    <text evidence="3">The sequence shown here is derived from an EMBL/GenBank/DDBJ whole genome shotgun (WGS) entry which is preliminary data.</text>
</comment>
<evidence type="ECO:0000313" key="3">
    <source>
        <dbReference type="EMBL" id="KAI9165754.1"/>
    </source>
</evidence>
<dbReference type="GO" id="GO:0004672">
    <property type="term" value="F:protein kinase activity"/>
    <property type="evidence" value="ECO:0007669"/>
    <property type="project" value="InterPro"/>
</dbReference>
<reference evidence="3" key="1">
    <citation type="journal article" date="2022" name="Plant J.">
        <title>Strategies of tolerance reflected in two North American maple genomes.</title>
        <authorList>
            <person name="McEvoy S.L."/>
            <person name="Sezen U.U."/>
            <person name="Trouern-Trend A."/>
            <person name="McMahon S.M."/>
            <person name="Schaberg P.G."/>
            <person name="Yang J."/>
            <person name="Wegrzyn J.L."/>
            <person name="Swenson N.G."/>
        </authorList>
    </citation>
    <scope>NUCLEOTIDE SEQUENCE</scope>
    <source>
        <strain evidence="3">91603</strain>
    </source>
</reference>
<keyword evidence="4" id="KW-1185">Reference proteome</keyword>
<feature type="binding site" evidence="1">
    <location>
        <position position="89"/>
    </location>
    <ligand>
        <name>ATP</name>
        <dbReference type="ChEBI" id="CHEBI:30616"/>
    </ligand>
</feature>
<dbReference type="EMBL" id="JAJSOW010000105">
    <property type="protein sequence ID" value="KAI9165754.1"/>
    <property type="molecule type" value="Genomic_DNA"/>
</dbReference>
<sequence>MDSASSSAANSQFSDVGEEVVVENPNGQISRTPPCLKEFNFEDLKTATSNFKPEALLGEGVYGRVYKGWIDEKTLTPSEWGTGMVVAIKLWNPKSIQAFEQWQSEVNILGRRYHPNLVELLGYCWEDEMLVLVYEFMQKGSLKNHLFQRNAIKTLSWDIRLKIAIGAARGLLFLHALERQIIYRDFKSSVILLDANYNPKISDFGLAKLGPSGDKTHVTTRMMGTYGYAAPEYIQTGHLNAKSDVYSFGVVLLELLTGFKAVDTSRPKDYLVEWLKPIFSQNWRLQTIMDVRMEGQHSSKVTSQAAQLILKCLSIDPKDRPSMKEVMEVLVQIQAMTFMKKVPEELEQIKVMDEKPKKSKFSSPRCSIAPPRHSQPHCFITSLKASCQYVSLKTRKLLSISERVDTVIDAPRLAVSTPNPASAPPFCSPTSTNVNIQQQFQVHLTIKKMLATPHLKEFSFKELKMATRNFSAQLGDGYLWKVYKGWMDEKTLAPSKTGDSMLVAIKEFNPNREQHFELWQR</sequence>
<dbReference type="FunFam" id="1.10.510.10:FF:000095">
    <property type="entry name" value="protein STRUBBELIG-RECEPTOR FAMILY 8"/>
    <property type="match status" value="1"/>
</dbReference>
<evidence type="ECO:0000256" key="1">
    <source>
        <dbReference type="PROSITE-ProRule" id="PRU10141"/>
    </source>
</evidence>
<dbReference type="Gene3D" id="3.30.200.20">
    <property type="entry name" value="Phosphorylase Kinase, domain 1"/>
    <property type="match status" value="2"/>
</dbReference>
<dbReference type="Proteomes" id="UP001064489">
    <property type="component" value="Chromosome 10"/>
</dbReference>
<evidence type="ECO:0000313" key="4">
    <source>
        <dbReference type="Proteomes" id="UP001064489"/>
    </source>
</evidence>
<proteinExistence type="predicted"/>
<dbReference type="PROSITE" id="PS00107">
    <property type="entry name" value="PROTEIN_KINASE_ATP"/>
    <property type="match status" value="1"/>
</dbReference>
<keyword evidence="1" id="KW-0067">ATP-binding</keyword>
<dbReference type="SUPFAM" id="SSF56112">
    <property type="entry name" value="Protein kinase-like (PK-like)"/>
    <property type="match status" value="1"/>
</dbReference>
<dbReference type="InterPro" id="IPR017441">
    <property type="entry name" value="Protein_kinase_ATP_BS"/>
</dbReference>